<proteinExistence type="predicted"/>
<organism evidence="2 3">
    <name type="scientific">Candidatus Staskawiczbacteria bacterium RIFCSPHIGHO2_01_FULL_41_41</name>
    <dbReference type="NCBI Taxonomy" id="1802203"/>
    <lineage>
        <taxon>Bacteria</taxon>
        <taxon>Candidatus Staskawicziibacteriota</taxon>
    </lineage>
</organism>
<gene>
    <name evidence="2" type="ORF">A2822_02220</name>
</gene>
<keyword evidence="1" id="KW-0472">Membrane</keyword>
<feature type="transmembrane region" description="Helical" evidence="1">
    <location>
        <begin position="9"/>
        <end position="26"/>
    </location>
</feature>
<feature type="transmembrane region" description="Helical" evidence="1">
    <location>
        <begin position="84"/>
        <end position="103"/>
    </location>
</feature>
<sequence>MEIYKTRPLIISWFAWHFFQMPGFLVLVWKNYLVFCADFFSIPLLLKTLLSPWRKYRWSYPKSIDLGAYASNFIFNTFSRLMGLICRTTLIILGIMAQVLVIIIGAAGILFWILLPFISLALIFALLYV</sequence>
<reference evidence="2 3" key="1">
    <citation type="journal article" date="2016" name="Nat. Commun.">
        <title>Thousands of microbial genomes shed light on interconnected biogeochemical processes in an aquifer system.</title>
        <authorList>
            <person name="Anantharaman K."/>
            <person name="Brown C.T."/>
            <person name="Hug L.A."/>
            <person name="Sharon I."/>
            <person name="Castelle C.J."/>
            <person name="Probst A.J."/>
            <person name="Thomas B.C."/>
            <person name="Singh A."/>
            <person name="Wilkins M.J."/>
            <person name="Karaoz U."/>
            <person name="Brodie E.L."/>
            <person name="Williams K.H."/>
            <person name="Hubbard S.S."/>
            <person name="Banfield J.F."/>
        </authorList>
    </citation>
    <scope>NUCLEOTIDE SEQUENCE [LARGE SCALE GENOMIC DNA]</scope>
</reference>
<evidence type="ECO:0000313" key="3">
    <source>
        <dbReference type="Proteomes" id="UP000178774"/>
    </source>
</evidence>
<dbReference type="AlphaFoldDB" id="A0A1G2HUP6"/>
<dbReference type="EMBL" id="MHOP01000007">
    <property type="protein sequence ID" value="OGZ66266.1"/>
    <property type="molecule type" value="Genomic_DNA"/>
</dbReference>
<keyword evidence="1" id="KW-0812">Transmembrane</keyword>
<name>A0A1G2HUP6_9BACT</name>
<keyword evidence="1" id="KW-1133">Transmembrane helix</keyword>
<evidence type="ECO:0000313" key="2">
    <source>
        <dbReference type="EMBL" id="OGZ66266.1"/>
    </source>
</evidence>
<protein>
    <submittedName>
        <fullName evidence="2">Uncharacterized protein</fullName>
    </submittedName>
</protein>
<evidence type="ECO:0000256" key="1">
    <source>
        <dbReference type="SAM" id="Phobius"/>
    </source>
</evidence>
<comment type="caution">
    <text evidence="2">The sequence shown here is derived from an EMBL/GenBank/DDBJ whole genome shotgun (WGS) entry which is preliminary data.</text>
</comment>
<feature type="transmembrane region" description="Helical" evidence="1">
    <location>
        <begin position="109"/>
        <end position="128"/>
    </location>
</feature>
<accession>A0A1G2HUP6</accession>
<dbReference type="Proteomes" id="UP000178774">
    <property type="component" value="Unassembled WGS sequence"/>
</dbReference>